<protein>
    <recommendedName>
        <fullName evidence="4">Outer membrane lipoprotein-sorting protein</fullName>
    </recommendedName>
</protein>
<evidence type="ECO:0000313" key="3">
    <source>
        <dbReference type="Proteomes" id="UP000520814"/>
    </source>
</evidence>
<keyword evidence="1" id="KW-0732">Signal</keyword>
<evidence type="ECO:0008006" key="4">
    <source>
        <dbReference type="Google" id="ProtNLM"/>
    </source>
</evidence>
<proteinExistence type="predicted"/>
<organism evidence="2 3">
    <name type="scientific">Armatimonas rosea</name>
    <dbReference type="NCBI Taxonomy" id="685828"/>
    <lineage>
        <taxon>Bacteria</taxon>
        <taxon>Bacillati</taxon>
        <taxon>Armatimonadota</taxon>
        <taxon>Armatimonadia</taxon>
        <taxon>Armatimonadales</taxon>
        <taxon>Armatimonadaceae</taxon>
        <taxon>Armatimonas</taxon>
    </lineage>
</organism>
<name>A0A7W9STL9_ARMRO</name>
<gene>
    <name evidence="2" type="ORF">HNQ39_003809</name>
</gene>
<feature type="chain" id="PRO_5031231624" description="Outer membrane lipoprotein-sorting protein" evidence="1">
    <location>
        <begin position="21"/>
        <end position="277"/>
    </location>
</feature>
<dbReference type="EMBL" id="JACHGW010000003">
    <property type="protein sequence ID" value="MBB6051999.1"/>
    <property type="molecule type" value="Genomic_DNA"/>
</dbReference>
<feature type="signal peptide" evidence="1">
    <location>
        <begin position="1"/>
        <end position="20"/>
    </location>
</feature>
<dbReference type="RefSeq" id="WP_184200100.1">
    <property type="nucleotide sequence ID" value="NZ_JACHGW010000003.1"/>
</dbReference>
<dbReference type="Proteomes" id="UP000520814">
    <property type="component" value="Unassembled WGS sequence"/>
</dbReference>
<evidence type="ECO:0000313" key="2">
    <source>
        <dbReference type="EMBL" id="MBB6051999.1"/>
    </source>
</evidence>
<evidence type="ECO:0000256" key="1">
    <source>
        <dbReference type="SAM" id="SignalP"/>
    </source>
</evidence>
<sequence>MQHLVIFTALALIGGTPTLAQDTMPAGETKPAVAVPESTPATARDFFLFTKALKPLREGMVTSQVRMDLKGDNLSVTLQAEIKLVQKASGAYLSDILVQSPTGGKPHHYKVTSSGKTTWVQDVDAKTYAIQPVASDNEFLVRGLLTGLAQKALEKLEPAQLKALDAPEPTPELAAALESGMKPGEVNLKVRDEQRGARTLRVYDLQTGGPKGEVISIFVGPNNQPDRLAMKLKQDKLDISFSEVVLSINPTIAKTVSFRYTPTRGVRKVKKIDLGNF</sequence>
<dbReference type="Gene3D" id="2.50.20.10">
    <property type="entry name" value="Lipoprotein localisation LolA/LolB/LppX"/>
    <property type="match status" value="1"/>
</dbReference>
<comment type="caution">
    <text evidence="2">The sequence shown here is derived from an EMBL/GenBank/DDBJ whole genome shotgun (WGS) entry which is preliminary data.</text>
</comment>
<dbReference type="AlphaFoldDB" id="A0A7W9STL9"/>
<accession>A0A7W9STL9</accession>
<reference evidence="2 3" key="1">
    <citation type="submission" date="2020-08" db="EMBL/GenBank/DDBJ databases">
        <title>Genomic Encyclopedia of Type Strains, Phase IV (KMG-IV): sequencing the most valuable type-strain genomes for metagenomic binning, comparative biology and taxonomic classification.</title>
        <authorList>
            <person name="Goeker M."/>
        </authorList>
    </citation>
    <scope>NUCLEOTIDE SEQUENCE [LARGE SCALE GENOMIC DNA]</scope>
    <source>
        <strain evidence="2 3">DSM 23562</strain>
    </source>
</reference>
<keyword evidence="3" id="KW-1185">Reference proteome</keyword>